<keyword evidence="11" id="KW-1185">Reference proteome</keyword>
<keyword evidence="5 7" id="KW-0720">Serine protease</keyword>
<dbReference type="PROSITE" id="PS00134">
    <property type="entry name" value="TRYPSIN_HIS"/>
    <property type="match status" value="2"/>
</dbReference>
<keyword evidence="4 7" id="KW-0378">Hydrolase</keyword>
<sequence>MMIQLLFLVPLIAVDYGASMKLVTRIVGGRCADQGEIPYQVSLQMQINGIDQHICGGVILDKNYVLTAAHCVSPPNGNASDMSVVAGTIDLKTPLSRHLIQSIFVHEEYIPPSLIYDIALLRLLSPLKLSSRICPVDLPKQNQAVKAGSIAEVSGFGIITVEGKEGEERLYVVDNIITNETYCEETYNRVANLTIEHSQICANHPFVQKGACMVFIPFSPSGNVGFVTLPKQDETVQEGAKVFGFGRLSIYLRNKAIATILMPNGSESRILQKATIYIAKQDYCNEMYNKILYNIYNTHICAKHQPRILQLSGPLIVNGKLVGLVSWVEACVSLQYTDSSFHFCGGSILNDNYVITAAHCAKAIESPSNVKVIAGTINLIDPKSEHNVIKIIIHEEYDALNSWINDIALLQVETPFIISTTVGHVPLPPKDYVVKANDIAIVSGWGRLWQGGPTTVRLQRVNIFIADHAYCRYIYNQMNYNIYPTQVCAYDSTIEKGSCHGDSGGPLTIGGKLIGLVSWANGCASTSYPTVYTNVASYLNWITTNTA</sequence>
<comment type="similarity">
    <text evidence="2">Belongs to the peptidase S1 family.</text>
</comment>
<dbReference type="Gene3D" id="2.40.10.10">
    <property type="entry name" value="Trypsin-like serine proteases"/>
    <property type="match status" value="4"/>
</dbReference>
<dbReference type="GO" id="GO:0004252">
    <property type="term" value="F:serine-type endopeptidase activity"/>
    <property type="evidence" value="ECO:0007669"/>
    <property type="project" value="InterPro"/>
</dbReference>
<dbReference type="FunFam" id="2.40.10.10:FF:000036">
    <property type="entry name" value="Trypsin beta"/>
    <property type="match status" value="1"/>
</dbReference>
<dbReference type="InterPro" id="IPR050430">
    <property type="entry name" value="Peptidase_S1"/>
</dbReference>
<evidence type="ECO:0000256" key="4">
    <source>
        <dbReference type="ARBA" id="ARBA00022801"/>
    </source>
</evidence>
<dbReference type="GO" id="GO:0006508">
    <property type="term" value="P:proteolysis"/>
    <property type="evidence" value="ECO:0007669"/>
    <property type="project" value="UniProtKB-KW"/>
</dbReference>
<dbReference type="PROSITE" id="PS50240">
    <property type="entry name" value="TRYPSIN_DOM"/>
    <property type="match status" value="1"/>
</dbReference>
<comment type="subcellular location">
    <subcellularLocation>
        <location evidence="1">Secreted</location>
        <location evidence="1">Extracellular space</location>
    </subcellularLocation>
</comment>
<dbReference type="SMART" id="SM00020">
    <property type="entry name" value="Tryp_SPc"/>
    <property type="match status" value="2"/>
</dbReference>
<proteinExistence type="inferred from homology"/>
<evidence type="ECO:0000256" key="1">
    <source>
        <dbReference type="ARBA" id="ARBA00004239"/>
    </source>
</evidence>
<evidence type="ECO:0000259" key="9">
    <source>
        <dbReference type="PROSITE" id="PS50240"/>
    </source>
</evidence>
<dbReference type="SUPFAM" id="SSF50494">
    <property type="entry name" value="Trypsin-like serine proteases"/>
    <property type="match status" value="3"/>
</dbReference>
<dbReference type="CDD" id="cd00190">
    <property type="entry name" value="Tryp_SPc"/>
    <property type="match status" value="2"/>
</dbReference>
<feature type="signal peptide" evidence="8">
    <location>
        <begin position="1"/>
        <end position="19"/>
    </location>
</feature>
<dbReference type="InterPro" id="IPR043504">
    <property type="entry name" value="Peptidase_S1_PA_chymotrypsin"/>
</dbReference>
<dbReference type="Pfam" id="PF00089">
    <property type="entry name" value="Trypsin"/>
    <property type="match status" value="2"/>
</dbReference>
<dbReference type="PANTHER" id="PTHR24276">
    <property type="entry name" value="POLYSERASE-RELATED"/>
    <property type="match status" value="1"/>
</dbReference>
<evidence type="ECO:0000256" key="6">
    <source>
        <dbReference type="ARBA" id="ARBA00023157"/>
    </source>
</evidence>
<evidence type="ECO:0000256" key="5">
    <source>
        <dbReference type="ARBA" id="ARBA00022825"/>
    </source>
</evidence>
<dbReference type="Proteomes" id="UP000075809">
    <property type="component" value="Unassembled WGS sequence"/>
</dbReference>
<keyword evidence="3 7" id="KW-0645">Protease</keyword>
<gene>
    <name evidence="10" type="ORF">ALC60_11063</name>
</gene>
<dbReference type="AlphaFoldDB" id="A0A151WQ07"/>
<dbReference type="InterPro" id="IPR018114">
    <property type="entry name" value="TRYPSIN_HIS"/>
</dbReference>
<keyword evidence="6" id="KW-1015">Disulfide bond</keyword>
<evidence type="ECO:0000313" key="10">
    <source>
        <dbReference type="EMBL" id="KYQ49888.1"/>
    </source>
</evidence>
<evidence type="ECO:0000256" key="3">
    <source>
        <dbReference type="ARBA" id="ARBA00022670"/>
    </source>
</evidence>
<accession>A0A151WQ07</accession>
<evidence type="ECO:0000256" key="2">
    <source>
        <dbReference type="ARBA" id="ARBA00007664"/>
    </source>
</evidence>
<dbReference type="PANTHER" id="PTHR24276:SF98">
    <property type="entry name" value="FI18310P1-RELATED"/>
    <property type="match status" value="1"/>
</dbReference>
<feature type="chain" id="PRO_5007591339" evidence="8">
    <location>
        <begin position="20"/>
        <end position="547"/>
    </location>
</feature>
<evidence type="ECO:0000256" key="7">
    <source>
        <dbReference type="RuleBase" id="RU363034"/>
    </source>
</evidence>
<protein>
    <submittedName>
        <fullName evidence="10">Trypsin-7</fullName>
    </submittedName>
</protein>
<organism evidence="10 11">
    <name type="scientific">Mycetomoellerius zeteki</name>
    <dbReference type="NCBI Taxonomy" id="64791"/>
    <lineage>
        <taxon>Eukaryota</taxon>
        <taxon>Metazoa</taxon>
        <taxon>Ecdysozoa</taxon>
        <taxon>Arthropoda</taxon>
        <taxon>Hexapoda</taxon>
        <taxon>Insecta</taxon>
        <taxon>Pterygota</taxon>
        <taxon>Neoptera</taxon>
        <taxon>Endopterygota</taxon>
        <taxon>Hymenoptera</taxon>
        <taxon>Apocrita</taxon>
        <taxon>Aculeata</taxon>
        <taxon>Formicoidea</taxon>
        <taxon>Formicidae</taxon>
        <taxon>Myrmicinae</taxon>
        <taxon>Mycetomoellerius</taxon>
    </lineage>
</organism>
<dbReference type="GO" id="GO:0005576">
    <property type="term" value="C:extracellular region"/>
    <property type="evidence" value="ECO:0007669"/>
    <property type="project" value="UniProtKB-SubCell"/>
</dbReference>
<name>A0A151WQ07_9HYME</name>
<dbReference type="EMBL" id="KQ982851">
    <property type="protein sequence ID" value="KYQ49888.1"/>
    <property type="molecule type" value="Genomic_DNA"/>
</dbReference>
<dbReference type="InterPro" id="IPR009003">
    <property type="entry name" value="Peptidase_S1_PA"/>
</dbReference>
<evidence type="ECO:0000313" key="11">
    <source>
        <dbReference type="Proteomes" id="UP000075809"/>
    </source>
</evidence>
<dbReference type="FunFam" id="2.40.10.10:FF:000068">
    <property type="entry name" value="transmembrane protease serine 2"/>
    <property type="match status" value="2"/>
</dbReference>
<feature type="domain" description="Peptidase S1" evidence="9">
    <location>
        <begin position="26"/>
        <end position="547"/>
    </location>
</feature>
<dbReference type="PROSITE" id="PS00135">
    <property type="entry name" value="TRYPSIN_SER"/>
    <property type="match status" value="1"/>
</dbReference>
<evidence type="ECO:0000256" key="8">
    <source>
        <dbReference type="SAM" id="SignalP"/>
    </source>
</evidence>
<keyword evidence="8" id="KW-0732">Signal</keyword>
<reference evidence="10 11" key="1">
    <citation type="submission" date="2015-09" db="EMBL/GenBank/DDBJ databases">
        <title>Trachymyrmex zeteki WGS genome.</title>
        <authorList>
            <person name="Nygaard S."/>
            <person name="Hu H."/>
            <person name="Boomsma J."/>
            <person name="Zhang G."/>
        </authorList>
    </citation>
    <scope>NUCLEOTIDE SEQUENCE [LARGE SCALE GENOMIC DNA]</scope>
    <source>
        <strain evidence="10">Tzet28-1</strain>
        <tissue evidence="10">Whole body</tissue>
    </source>
</reference>
<dbReference type="STRING" id="64791.A0A151WQ07"/>
<dbReference type="InterPro" id="IPR001314">
    <property type="entry name" value="Peptidase_S1A"/>
</dbReference>
<dbReference type="PRINTS" id="PR00722">
    <property type="entry name" value="CHYMOTRYPSIN"/>
</dbReference>
<dbReference type="InterPro" id="IPR001254">
    <property type="entry name" value="Trypsin_dom"/>
</dbReference>
<dbReference type="InterPro" id="IPR033116">
    <property type="entry name" value="TRYPSIN_SER"/>
</dbReference>